<dbReference type="Proteomes" id="UP000184536">
    <property type="component" value="Unassembled WGS sequence"/>
</dbReference>
<dbReference type="STRING" id="1121919.SAMN02745975_03656"/>
<dbReference type="PANTHER" id="PTHR47545">
    <property type="entry name" value="MULTIFUNCTIONAL CCA PROTEIN"/>
    <property type="match status" value="1"/>
</dbReference>
<dbReference type="Pfam" id="PF01743">
    <property type="entry name" value="PolyA_pol"/>
    <property type="match status" value="1"/>
</dbReference>
<dbReference type="InterPro" id="IPR032828">
    <property type="entry name" value="PolyA_RNA-bd"/>
</dbReference>
<evidence type="ECO:0000256" key="4">
    <source>
        <dbReference type="ARBA" id="ARBA00022695"/>
    </source>
</evidence>
<evidence type="ECO:0000256" key="2">
    <source>
        <dbReference type="ARBA" id="ARBA00022679"/>
    </source>
</evidence>
<gene>
    <name evidence="13" type="ORF">SAMN02745975_03656</name>
</gene>
<dbReference type="CDD" id="cd05398">
    <property type="entry name" value="NT_ClassII-CCAase"/>
    <property type="match status" value="1"/>
</dbReference>
<dbReference type="GO" id="GO:0016779">
    <property type="term" value="F:nucleotidyltransferase activity"/>
    <property type="evidence" value="ECO:0007669"/>
    <property type="project" value="UniProtKB-KW"/>
</dbReference>
<keyword evidence="7" id="KW-0692">RNA repair</keyword>
<dbReference type="Gene3D" id="3.30.460.10">
    <property type="entry name" value="Beta Polymerase, domain 2"/>
    <property type="match status" value="1"/>
</dbReference>
<keyword evidence="5" id="KW-0479">Metal-binding</keyword>
<dbReference type="SUPFAM" id="SSF81891">
    <property type="entry name" value="Poly A polymerase C-terminal region-like"/>
    <property type="match status" value="1"/>
</dbReference>
<dbReference type="Gene3D" id="1.10.246.80">
    <property type="match status" value="1"/>
</dbReference>
<dbReference type="GO" id="GO:0005524">
    <property type="term" value="F:ATP binding"/>
    <property type="evidence" value="ECO:0007669"/>
    <property type="project" value="UniProtKB-KW"/>
</dbReference>
<evidence type="ECO:0000256" key="11">
    <source>
        <dbReference type="RuleBase" id="RU003953"/>
    </source>
</evidence>
<dbReference type="InterPro" id="IPR006675">
    <property type="entry name" value="HDIG_dom"/>
</dbReference>
<evidence type="ECO:0000256" key="9">
    <source>
        <dbReference type="ARBA" id="ARBA00022842"/>
    </source>
</evidence>
<dbReference type="GO" id="GO:0046872">
    <property type="term" value="F:metal ion binding"/>
    <property type="evidence" value="ECO:0007669"/>
    <property type="project" value="UniProtKB-KW"/>
</dbReference>
<evidence type="ECO:0000256" key="10">
    <source>
        <dbReference type="ARBA" id="ARBA00022884"/>
    </source>
</evidence>
<dbReference type="InterPro" id="IPR002646">
    <property type="entry name" value="PolA_pol_head_dom"/>
</dbReference>
<comment type="similarity">
    <text evidence="11">Belongs to the tRNA nucleotidyltransferase/poly(A) polymerase family.</text>
</comment>
<dbReference type="Gene3D" id="1.10.3090.10">
    <property type="entry name" value="cca-adding enzyme, domain 2"/>
    <property type="match status" value="1"/>
</dbReference>
<dbReference type="InterPro" id="IPR050124">
    <property type="entry name" value="tRNA_CCA-adding_enzyme"/>
</dbReference>
<feature type="domain" description="HD/PDEase" evidence="12">
    <location>
        <begin position="234"/>
        <end position="397"/>
    </location>
</feature>
<sequence length="478" mass="55089">MDTLKACIQSIRSYTGSDIYIVGGILRDHLMGRESNDIDLVVAKDAVGTAKRFAQDNGGSFVLLDERQGIARVLFKDTQLTVDLVDSKGQDIYQDLSRRDFTMNALACKVSLNGTFDLSQIIDPFGGLEDIRKKQIRAISDHSFQDDPIRLMRAVRFMAEFDFDLEDRTVQWIKENSQRLKDVAAERIAYELFYLLKCDRTHYYFNIMDKYLNLLNKIFPEIDPMKDVGQCKYHVVDTWTHSLYTLNVVESIIYADGYFENHLKRAYEEHTSKILGGGHTRLQLIKLAALFHDIGKPSARWVDETGRVRFRGHEITGMEIMADISDRLKLSGKEKQFLCKMVKEHMWPLTLYKDNDVSGSAVYGLFKNFGEDTLDILLISLADIIATRKLLHPHEEMGMYKVHIEYLANNYLTRFKDIVDLSNVVNGNDLKERFSLEDGVHIGEILESLRKAIFFGKVPPERERALQYIQDKILKQSE</sequence>
<dbReference type="CDD" id="cd00077">
    <property type="entry name" value="HDc"/>
    <property type="match status" value="1"/>
</dbReference>
<reference evidence="14" key="1">
    <citation type="submission" date="2016-11" db="EMBL/GenBank/DDBJ databases">
        <authorList>
            <person name="Varghese N."/>
            <person name="Submissions S."/>
        </authorList>
    </citation>
    <scope>NUCLEOTIDE SEQUENCE [LARGE SCALE GENOMIC DNA]</scope>
    <source>
        <strain evidence="14">DSM 17957</strain>
    </source>
</reference>
<keyword evidence="8" id="KW-0067">ATP-binding</keyword>
<proteinExistence type="inferred from homology"/>
<dbReference type="Pfam" id="PF12627">
    <property type="entry name" value="PolyA_pol_RNAbd"/>
    <property type="match status" value="1"/>
</dbReference>
<dbReference type="InterPro" id="IPR043519">
    <property type="entry name" value="NT_sf"/>
</dbReference>
<evidence type="ECO:0000256" key="7">
    <source>
        <dbReference type="ARBA" id="ARBA00022800"/>
    </source>
</evidence>
<dbReference type="Pfam" id="PF01966">
    <property type="entry name" value="HD"/>
    <property type="match status" value="1"/>
</dbReference>
<dbReference type="GO" id="GO:0008033">
    <property type="term" value="P:tRNA processing"/>
    <property type="evidence" value="ECO:0007669"/>
    <property type="project" value="UniProtKB-KW"/>
</dbReference>
<keyword evidence="14" id="KW-1185">Reference proteome</keyword>
<evidence type="ECO:0000256" key="6">
    <source>
        <dbReference type="ARBA" id="ARBA00022741"/>
    </source>
</evidence>
<dbReference type="PANTHER" id="PTHR47545:SF1">
    <property type="entry name" value="MULTIFUNCTIONAL CCA PROTEIN"/>
    <property type="match status" value="1"/>
</dbReference>
<evidence type="ECO:0000313" key="14">
    <source>
        <dbReference type="Proteomes" id="UP000184536"/>
    </source>
</evidence>
<protein>
    <submittedName>
        <fullName evidence="13">Poly(A) polymerase</fullName>
    </submittedName>
</protein>
<dbReference type="GO" id="GO:0042245">
    <property type="term" value="P:RNA repair"/>
    <property type="evidence" value="ECO:0007669"/>
    <property type="project" value="UniProtKB-KW"/>
</dbReference>
<evidence type="ECO:0000313" key="13">
    <source>
        <dbReference type="EMBL" id="SHK10656.1"/>
    </source>
</evidence>
<name>A0A1M6PRU8_9FIRM</name>
<dbReference type="GO" id="GO:0003723">
    <property type="term" value="F:RNA binding"/>
    <property type="evidence" value="ECO:0007669"/>
    <property type="project" value="UniProtKB-KW"/>
</dbReference>
<dbReference type="OrthoDB" id="9805698at2"/>
<evidence type="ECO:0000259" key="12">
    <source>
        <dbReference type="SMART" id="SM00471"/>
    </source>
</evidence>
<evidence type="ECO:0000256" key="3">
    <source>
        <dbReference type="ARBA" id="ARBA00022694"/>
    </source>
</evidence>
<evidence type="ECO:0000256" key="5">
    <source>
        <dbReference type="ARBA" id="ARBA00022723"/>
    </source>
</evidence>
<dbReference type="InterPro" id="IPR003607">
    <property type="entry name" value="HD/PDEase_dom"/>
</dbReference>
<organism evidence="13 14">
    <name type="scientific">Geosporobacter subterraneus DSM 17957</name>
    <dbReference type="NCBI Taxonomy" id="1121919"/>
    <lineage>
        <taxon>Bacteria</taxon>
        <taxon>Bacillati</taxon>
        <taxon>Bacillota</taxon>
        <taxon>Clostridia</taxon>
        <taxon>Peptostreptococcales</taxon>
        <taxon>Thermotaleaceae</taxon>
        <taxon>Geosporobacter</taxon>
    </lineage>
</organism>
<dbReference type="SUPFAM" id="SSF81301">
    <property type="entry name" value="Nucleotidyltransferase"/>
    <property type="match status" value="1"/>
</dbReference>
<dbReference type="SMART" id="SM00471">
    <property type="entry name" value="HDc"/>
    <property type="match status" value="1"/>
</dbReference>
<keyword evidence="2 11" id="KW-0808">Transferase</keyword>
<dbReference type="InterPro" id="IPR006674">
    <property type="entry name" value="HD_domain"/>
</dbReference>
<dbReference type="NCBIfam" id="TIGR00277">
    <property type="entry name" value="HDIG"/>
    <property type="match status" value="1"/>
</dbReference>
<comment type="cofactor">
    <cofactor evidence="1">
        <name>Mg(2+)</name>
        <dbReference type="ChEBI" id="CHEBI:18420"/>
    </cofactor>
</comment>
<keyword evidence="9" id="KW-0460">Magnesium</keyword>
<evidence type="ECO:0000256" key="1">
    <source>
        <dbReference type="ARBA" id="ARBA00001946"/>
    </source>
</evidence>
<accession>A0A1M6PRU8</accession>
<keyword evidence="4" id="KW-0548">Nucleotidyltransferase</keyword>
<dbReference type="RefSeq" id="WP_110942620.1">
    <property type="nucleotide sequence ID" value="NZ_FQZV01000074.1"/>
</dbReference>
<dbReference type="EMBL" id="FQZV01000074">
    <property type="protein sequence ID" value="SHK10656.1"/>
    <property type="molecule type" value="Genomic_DNA"/>
</dbReference>
<dbReference type="AlphaFoldDB" id="A0A1M6PRU8"/>
<keyword evidence="3" id="KW-0819">tRNA processing</keyword>
<keyword evidence="6" id="KW-0547">Nucleotide-binding</keyword>
<evidence type="ECO:0000256" key="8">
    <source>
        <dbReference type="ARBA" id="ARBA00022840"/>
    </source>
</evidence>
<keyword evidence="10 11" id="KW-0694">RNA-binding</keyword>